<evidence type="ECO:0000313" key="8">
    <source>
        <dbReference type="EMBL" id="CAH1394474.1"/>
    </source>
</evidence>
<dbReference type="PANTHER" id="PTHR13581:SF5">
    <property type="entry name" value="MRG_MORF4L-BINDING PROTEIN"/>
    <property type="match status" value="1"/>
</dbReference>
<sequence>MVDKKGKNPDKEKEKEPEMKEFEWTPYAELRLLHAMYGLKPIGVSYHFLMLIIWEKFKETMGINVPLRVVKEKISTWYDLKAADEIFPDDDFSEEEFSLPIDEFPQVAAAEVSKPVEINSKKRKH</sequence>
<evidence type="ECO:0000256" key="5">
    <source>
        <dbReference type="ARBA" id="ARBA00023163"/>
    </source>
</evidence>
<reference evidence="8" key="1">
    <citation type="submission" date="2022-01" db="EMBL/GenBank/DDBJ databases">
        <authorList>
            <person name="King R."/>
        </authorList>
    </citation>
    <scope>NUCLEOTIDE SEQUENCE</scope>
</reference>
<keyword evidence="6" id="KW-0539">Nucleus</keyword>
<keyword evidence="3" id="KW-0156">Chromatin regulator</keyword>
<dbReference type="Proteomes" id="UP001152798">
    <property type="component" value="Chromosome 3"/>
</dbReference>
<keyword evidence="7" id="KW-0812">Transmembrane</keyword>
<accession>A0A9P0EG84</accession>
<dbReference type="OrthoDB" id="6602945at2759"/>
<keyword evidence="9" id="KW-1185">Reference proteome</keyword>
<keyword evidence="7" id="KW-0472">Membrane</keyword>
<dbReference type="PANTHER" id="PTHR13581">
    <property type="entry name" value="MRG-BINDING PROTEIN"/>
    <property type="match status" value="1"/>
</dbReference>
<comment type="subcellular location">
    <subcellularLocation>
        <location evidence="1">Nucleus</location>
    </subcellularLocation>
</comment>
<dbReference type="InterPro" id="IPR012423">
    <property type="entry name" value="Eaf7/MRGBP"/>
</dbReference>
<dbReference type="GO" id="GO:0035267">
    <property type="term" value="C:NuA4 histone acetyltransferase complex"/>
    <property type="evidence" value="ECO:0007669"/>
    <property type="project" value="TreeGrafter"/>
</dbReference>
<keyword evidence="7" id="KW-1133">Transmembrane helix</keyword>
<comment type="similarity">
    <text evidence="2">Belongs to the EAF7 family.</text>
</comment>
<dbReference type="EMBL" id="OV725079">
    <property type="protein sequence ID" value="CAH1394474.1"/>
    <property type="molecule type" value="Genomic_DNA"/>
</dbReference>
<evidence type="ECO:0000256" key="2">
    <source>
        <dbReference type="ARBA" id="ARBA00007117"/>
    </source>
</evidence>
<dbReference type="GO" id="GO:0005634">
    <property type="term" value="C:nucleus"/>
    <property type="evidence" value="ECO:0007669"/>
    <property type="project" value="UniProtKB-SubCell"/>
</dbReference>
<keyword evidence="5" id="KW-0804">Transcription</keyword>
<evidence type="ECO:0000313" key="9">
    <source>
        <dbReference type="Proteomes" id="UP001152798"/>
    </source>
</evidence>
<evidence type="ECO:0000256" key="6">
    <source>
        <dbReference type="ARBA" id="ARBA00023242"/>
    </source>
</evidence>
<feature type="transmembrane region" description="Helical" evidence="7">
    <location>
        <begin position="32"/>
        <end position="54"/>
    </location>
</feature>
<evidence type="ECO:0000256" key="3">
    <source>
        <dbReference type="ARBA" id="ARBA00022853"/>
    </source>
</evidence>
<dbReference type="AlphaFoldDB" id="A0A9P0EG84"/>
<evidence type="ECO:0000256" key="7">
    <source>
        <dbReference type="SAM" id="Phobius"/>
    </source>
</evidence>
<proteinExistence type="inferred from homology"/>
<dbReference type="Pfam" id="PF07904">
    <property type="entry name" value="Eaf7"/>
    <property type="match status" value="1"/>
</dbReference>
<dbReference type="GO" id="GO:0006357">
    <property type="term" value="P:regulation of transcription by RNA polymerase II"/>
    <property type="evidence" value="ECO:0007669"/>
    <property type="project" value="TreeGrafter"/>
</dbReference>
<gene>
    <name evidence="8" type="ORF">NEZAVI_LOCUS4974</name>
</gene>
<protein>
    <submittedName>
        <fullName evidence="8">Uncharacterized protein</fullName>
    </submittedName>
</protein>
<keyword evidence="4" id="KW-0805">Transcription regulation</keyword>
<evidence type="ECO:0000256" key="1">
    <source>
        <dbReference type="ARBA" id="ARBA00004123"/>
    </source>
</evidence>
<organism evidence="8 9">
    <name type="scientific">Nezara viridula</name>
    <name type="common">Southern green stink bug</name>
    <name type="synonym">Cimex viridulus</name>
    <dbReference type="NCBI Taxonomy" id="85310"/>
    <lineage>
        <taxon>Eukaryota</taxon>
        <taxon>Metazoa</taxon>
        <taxon>Ecdysozoa</taxon>
        <taxon>Arthropoda</taxon>
        <taxon>Hexapoda</taxon>
        <taxon>Insecta</taxon>
        <taxon>Pterygota</taxon>
        <taxon>Neoptera</taxon>
        <taxon>Paraneoptera</taxon>
        <taxon>Hemiptera</taxon>
        <taxon>Heteroptera</taxon>
        <taxon>Panheteroptera</taxon>
        <taxon>Pentatomomorpha</taxon>
        <taxon>Pentatomoidea</taxon>
        <taxon>Pentatomidae</taxon>
        <taxon>Pentatominae</taxon>
        <taxon>Nezara</taxon>
    </lineage>
</organism>
<name>A0A9P0EG84_NEZVI</name>
<evidence type="ECO:0000256" key="4">
    <source>
        <dbReference type="ARBA" id="ARBA00023015"/>
    </source>
</evidence>
<dbReference type="GO" id="GO:0006325">
    <property type="term" value="P:chromatin organization"/>
    <property type="evidence" value="ECO:0007669"/>
    <property type="project" value="UniProtKB-KW"/>
</dbReference>